<dbReference type="PROSITE" id="PS51736">
    <property type="entry name" value="RECOMBINASES_3"/>
    <property type="match status" value="1"/>
</dbReference>
<dbReference type="Proteomes" id="UP001155380">
    <property type="component" value="Unassembled WGS sequence"/>
</dbReference>
<reference evidence="8" key="1">
    <citation type="submission" date="2022-06" db="EMBL/GenBank/DDBJ databases">
        <authorList>
            <person name="Sun Q."/>
        </authorList>
    </citation>
    <scope>NUCLEOTIDE SEQUENCE</scope>
    <source>
        <strain evidence="8">S101</strain>
    </source>
</reference>
<comment type="similarity">
    <text evidence="1">Belongs to the site-specific recombinase resolvase family.</text>
</comment>
<comment type="caution">
    <text evidence="8">The sequence shown here is derived from an EMBL/GenBank/DDBJ whole genome shotgun (WGS) entry which is preliminary data.</text>
</comment>
<dbReference type="GO" id="GO:0015074">
    <property type="term" value="P:DNA integration"/>
    <property type="evidence" value="ECO:0007669"/>
    <property type="project" value="UniProtKB-KW"/>
</dbReference>
<evidence type="ECO:0000313" key="8">
    <source>
        <dbReference type="EMBL" id="MCO5960093.1"/>
    </source>
</evidence>
<dbReference type="GO" id="GO:0003677">
    <property type="term" value="F:DNA binding"/>
    <property type="evidence" value="ECO:0007669"/>
    <property type="project" value="UniProtKB-KW"/>
</dbReference>
<sequence length="188" mass="21580">MAGNMRKIGYLRVSTEEQRPDRQIDGLTAICDELHIETLSAVSKTRPIYEKVMRRLRAGDVFVVWDLDRAYRSARDALNAFSSLQKRGVRFQVINLPVDVNTDYGYYFFTVMSAQCELERRMLSRRTKEGLAAARARGKVLGRPRKLNERQIEEARLRLQTTQTTITALAKEMKVGRGTLSHALNYPL</sequence>
<organism evidence="8 9">
    <name type="scientific">Ciceribacter sichuanensis</name>
    <dbReference type="NCBI Taxonomy" id="2949647"/>
    <lineage>
        <taxon>Bacteria</taxon>
        <taxon>Pseudomonadati</taxon>
        <taxon>Pseudomonadota</taxon>
        <taxon>Alphaproteobacteria</taxon>
        <taxon>Hyphomicrobiales</taxon>
        <taxon>Rhizobiaceae</taxon>
        <taxon>Ciceribacter</taxon>
    </lineage>
</organism>
<dbReference type="CDD" id="cd03768">
    <property type="entry name" value="SR_ResInv"/>
    <property type="match status" value="1"/>
</dbReference>
<dbReference type="SMART" id="SM00857">
    <property type="entry name" value="Resolvase"/>
    <property type="match status" value="1"/>
</dbReference>
<keyword evidence="2" id="KW-0229">DNA integration</keyword>
<accession>A0AAJ1C3C7</accession>
<dbReference type="AlphaFoldDB" id="A0AAJ1C3C7"/>
<feature type="domain" description="Resolvase/invertase-type recombinase catalytic" evidence="7">
    <location>
        <begin position="6"/>
        <end position="138"/>
    </location>
</feature>
<dbReference type="InterPro" id="IPR006120">
    <property type="entry name" value="Resolvase_HTH_dom"/>
</dbReference>
<feature type="active site" description="O-(5'-phospho-DNA)-serine intermediate" evidence="5 6">
    <location>
        <position position="14"/>
    </location>
</feature>
<dbReference type="InterPro" id="IPR050639">
    <property type="entry name" value="SSR_resolvase"/>
</dbReference>
<dbReference type="PROSITE" id="PS00397">
    <property type="entry name" value="RECOMBINASES_1"/>
    <property type="match status" value="1"/>
</dbReference>
<gene>
    <name evidence="8" type="ORF">NBH21_25335</name>
</gene>
<evidence type="ECO:0000256" key="2">
    <source>
        <dbReference type="ARBA" id="ARBA00022908"/>
    </source>
</evidence>
<dbReference type="EMBL" id="JAMXLX010000015">
    <property type="protein sequence ID" value="MCO5960093.1"/>
    <property type="molecule type" value="Genomic_DNA"/>
</dbReference>
<dbReference type="Pfam" id="PF02796">
    <property type="entry name" value="HTH_7"/>
    <property type="match status" value="1"/>
</dbReference>
<keyword evidence="3" id="KW-0238">DNA-binding</keyword>
<evidence type="ECO:0000256" key="4">
    <source>
        <dbReference type="ARBA" id="ARBA00023172"/>
    </source>
</evidence>
<evidence type="ECO:0000256" key="6">
    <source>
        <dbReference type="PROSITE-ProRule" id="PRU10137"/>
    </source>
</evidence>
<dbReference type="Gene3D" id="3.40.50.1390">
    <property type="entry name" value="Resolvase, N-terminal catalytic domain"/>
    <property type="match status" value="1"/>
</dbReference>
<evidence type="ECO:0000256" key="3">
    <source>
        <dbReference type="ARBA" id="ARBA00023125"/>
    </source>
</evidence>
<dbReference type="InterPro" id="IPR006118">
    <property type="entry name" value="Recombinase_CS"/>
</dbReference>
<dbReference type="PANTHER" id="PTHR30461">
    <property type="entry name" value="DNA-INVERTASE FROM LAMBDOID PROPHAGE"/>
    <property type="match status" value="1"/>
</dbReference>
<dbReference type="PANTHER" id="PTHR30461:SF2">
    <property type="entry name" value="SERINE RECOMBINASE PINE-RELATED"/>
    <property type="match status" value="1"/>
</dbReference>
<name>A0AAJ1C3C7_9HYPH</name>
<dbReference type="Pfam" id="PF00239">
    <property type="entry name" value="Resolvase"/>
    <property type="match status" value="1"/>
</dbReference>
<dbReference type="RefSeq" id="WP_250914759.1">
    <property type="nucleotide sequence ID" value="NZ_JAMXLX010000015.1"/>
</dbReference>
<dbReference type="SUPFAM" id="SSF53041">
    <property type="entry name" value="Resolvase-like"/>
    <property type="match status" value="1"/>
</dbReference>
<protein>
    <submittedName>
        <fullName evidence="8">Recombinase family protein</fullName>
    </submittedName>
</protein>
<dbReference type="InterPro" id="IPR006119">
    <property type="entry name" value="Resolv_N"/>
</dbReference>
<dbReference type="GO" id="GO:0000150">
    <property type="term" value="F:DNA strand exchange activity"/>
    <property type="evidence" value="ECO:0007669"/>
    <property type="project" value="InterPro"/>
</dbReference>
<evidence type="ECO:0000313" key="9">
    <source>
        <dbReference type="Proteomes" id="UP001155380"/>
    </source>
</evidence>
<dbReference type="InterPro" id="IPR036162">
    <property type="entry name" value="Resolvase-like_N_sf"/>
</dbReference>
<evidence type="ECO:0000256" key="5">
    <source>
        <dbReference type="PIRSR" id="PIRSR606118-50"/>
    </source>
</evidence>
<evidence type="ECO:0000259" key="7">
    <source>
        <dbReference type="PROSITE" id="PS51736"/>
    </source>
</evidence>
<evidence type="ECO:0000256" key="1">
    <source>
        <dbReference type="ARBA" id="ARBA00009913"/>
    </source>
</evidence>
<proteinExistence type="inferred from homology"/>
<keyword evidence="4" id="KW-0233">DNA recombination</keyword>